<keyword evidence="2" id="KW-1185">Reference proteome</keyword>
<proteinExistence type="predicted"/>
<name>A0A7J8E295_MOLMO</name>
<dbReference type="AlphaFoldDB" id="A0A7J8E295"/>
<sequence>MRTRRRGTLRKALGKKPALKVALWYPTKTLLYHGKSCKCEHVFPLQFPRLPRISEVPATASRAALRPAQPPHQLGPRRHHQAVFPQCSSVYEPLPGAAERLYLRNTLQNSWNKKKKGACN</sequence>
<reference evidence="1 2" key="1">
    <citation type="journal article" date="2020" name="Nature">
        <title>Six reference-quality genomes reveal evolution of bat adaptations.</title>
        <authorList>
            <person name="Jebb D."/>
            <person name="Huang Z."/>
            <person name="Pippel M."/>
            <person name="Hughes G.M."/>
            <person name="Lavrichenko K."/>
            <person name="Devanna P."/>
            <person name="Winkler S."/>
            <person name="Jermiin L.S."/>
            <person name="Skirmuntt E.C."/>
            <person name="Katzourakis A."/>
            <person name="Burkitt-Gray L."/>
            <person name="Ray D.A."/>
            <person name="Sullivan K.A.M."/>
            <person name="Roscito J.G."/>
            <person name="Kirilenko B.M."/>
            <person name="Davalos L.M."/>
            <person name="Corthals A.P."/>
            <person name="Power M.L."/>
            <person name="Jones G."/>
            <person name="Ransome R.D."/>
            <person name="Dechmann D.K.N."/>
            <person name="Locatelli A.G."/>
            <person name="Puechmaille S.J."/>
            <person name="Fedrigo O."/>
            <person name="Jarvis E.D."/>
            <person name="Hiller M."/>
            <person name="Vernes S.C."/>
            <person name="Myers E.W."/>
            <person name="Teeling E.C."/>
        </authorList>
    </citation>
    <scope>NUCLEOTIDE SEQUENCE [LARGE SCALE GENOMIC DNA]</scope>
    <source>
        <strain evidence="1">MMolMol1</strain>
        <tissue evidence="1">Muscle</tissue>
    </source>
</reference>
<protein>
    <submittedName>
        <fullName evidence="1">Uncharacterized protein</fullName>
    </submittedName>
</protein>
<evidence type="ECO:0000313" key="2">
    <source>
        <dbReference type="Proteomes" id="UP000550707"/>
    </source>
</evidence>
<dbReference type="EMBL" id="JACASF010000015">
    <property type="protein sequence ID" value="KAF6429637.1"/>
    <property type="molecule type" value="Genomic_DNA"/>
</dbReference>
<evidence type="ECO:0000313" key="1">
    <source>
        <dbReference type="EMBL" id="KAF6429637.1"/>
    </source>
</evidence>
<organism evidence="1 2">
    <name type="scientific">Molossus molossus</name>
    <name type="common">Pallas' mastiff bat</name>
    <name type="synonym">Vespertilio molossus</name>
    <dbReference type="NCBI Taxonomy" id="27622"/>
    <lineage>
        <taxon>Eukaryota</taxon>
        <taxon>Metazoa</taxon>
        <taxon>Chordata</taxon>
        <taxon>Craniata</taxon>
        <taxon>Vertebrata</taxon>
        <taxon>Euteleostomi</taxon>
        <taxon>Mammalia</taxon>
        <taxon>Eutheria</taxon>
        <taxon>Laurasiatheria</taxon>
        <taxon>Chiroptera</taxon>
        <taxon>Yangochiroptera</taxon>
        <taxon>Molossidae</taxon>
        <taxon>Molossus</taxon>
    </lineage>
</organism>
<accession>A0A7J8E295</accession>
<gene>
    <name evidence="1" type="ORF">HJG59_008999</name>
</gene>
<dbReference type="Proteomes" id="UP000550707">
    <property type="component" value="Unassembled WGS sequence"/>
</dbReference>
<dbReference type="InParanoid" id="A0A7J8E295"/>
<comment type="caution">
    <text evidence="1">The sequence shown here is derived from an EMBL/GenBank/DDBJ whole genome shotgun (WGS) entry which is preliminary data.</text>
</comment>